<dbReference type="Gene3D" id="1.20.58.2220">
    <property type="entry name" value="Formin, FH2 domain"/>
    <property type="match status" value="1"/>
</dbReference>
<dbReference type="SUPFAM" id="SSF48371">
    <property type="entry name" value="ARM repeat"/>
    <property type="match status" value="1"/>
</dbReference>
<evidence type="ECO:0000256" key="2">
    <source>
        <dbReference type="SAM" id="Coils"/>
    </source>
</evidence>
<feature type="domain" description="FH2" evidence="5">
    <location>
        <begin position="1986"/>
        <end position="2380"/>
    </location>
</feature>
<feature type="compositionally biased region" description="Polar residues" evidence="3">
    <location>
        <begin position="1044"/>
        <end position="1053"/>
    </location>
</feature>
<feature type="compositionally biased region" description="Basic and acidic residues" evidence="3">
    <location>
        <begin position="1577"/>
        <end position="1587"/>
    </location>
</feature>
<keyword evidence="1" id="KW-0009">Actin-binding</keyword>
<evidence type="ECO:0000259" key="4">
    <source>
        <dbReference type="PROSITE" id="PS51232"/>
    </source>
</evidence>
<dbReference type="Pfam" id="PF24959">
    <property type="entry name" value="FH3_FHOD1-3"/>
    <property type="match status" value="1"/>
</dbReference>
<evidence type="ECO:0000256" key="1">
    <source>
        <dbReference type="ARBA" id="ARBA00023203"/>
    </source>
</evidence>
<feature type="region of interest" description="Disordered" evidence="3">
    <location>
        <begin position="1552"/>
        <end position="1812"/>
    </location>
</feature>
<feature type="region of interest" description="Disordered" evidence="3">
    <location>
        <begin position="2466"/>
        <end position="2499"/>
    </location>
</feature>
<dbReference type="InterPro" id="IPR042201">
    <property type="entry name" value="FH2_Formin_sf"/>
</dbReference>
<reference evidence="6" key="1">
    <citation type="submission" date="2022-08" db="UniProtKB">
        <authorList>
            <consortium name="EnsemblMetazoa"/>
        </authorList>
    </citation>
    <scope>IDENTIFICATION</scope>
    <source>
        <strain evidence="6">05x7-T-G4-1.051#20</strain>
    </source>
</reference>
<evidence type="ECO:0000256" key="3">
    <source>
        <dbReference type="SAM" id="MobiDB-lite"/>
    </source>
</evidence>
<feature type="compositionally biased region" description="Basic and acidic residues" evidence="3">
    <location>
        <begin position="1009"/>
        <end position="1032"/>
    </location>
</feature>
<protein>
    <recommendedName>
        <fullName evidence="8">FH1/FH2 domain-containing protein 3</fullName>
    </recommendedName>
</protein>
<dbReference type="SUPFAM" id="SSF101447">
    <property type="entry name" value="Formin homology 2 domain (FH2 domain)"/>
    <property type="match status" value="1"/>
</dbReference>
<dbReference type="GO" id="GO:0030866">
    <property type="term" value="P:cortical actin cytoskeleton organization"/>
    <property type="evidence" value="ECO:0007669"/>
    <property type="project" value="TreeGrafter"/>
</dbReference>
<feature type="compositionally biased region" description="Basic and acidic residues" evidence="3">
    <location>
        <begin position="325"/>
        <end position="335"/>
    </location>
</feature>
<accession>A0A8W8JZZ5</accession>
<feature type="region of interest" description="Disordered" evidence="3">
    <location>
        <begin position="2420"/>
        <end position="2441"/>
    </location>
</feature>
<feature type="compositionally biased region" description="Polar residues" evidence="3">
    <location>
        <begin position="747"/>
        <end position="756"/>
    </location>
</feature>
<dbReference type="PROSITE" id="PS51232">
    <property type="entry name" value="GBD_FH3"/>
    <property type="match status" value="1"/>
</dbReference>
<keyword evidence="7" id="KW-1185">Reference proteome</keyword>
<feature type="region of interest" description="Disordered" evidence="3">
    <location>
        <begin position="1826"/>
        <end position="1853"/>
    </location>
</feature>
<name>A0A8W8JZZ5_MAGGI</name>
<feature type="compositionally biased region" description="Polar residues" evidence="3">
    <location>
        <begin position="941"/>
        <end position="955"/>
    </location>
</feature>
<feature type="domain" description="GBD/FH3" evidence="4">
    <location>
        <begin position="1175"/>
        <end position="1562"/>
    </location>
</feature>
<feature type="compositionally biased region" description="Basic and acidic residues" evidence="3">
    <location>
        <begin position="834"/>
        <end position="860"/>
    </location>
</feature>
<dbReference type="SMART" id="SM00498">
    <property type="entry name" value="FH2"/>
    <property type="match status" value="1"/>
</dbReference>
<feature type="compositionally biased region" description="Basic and acidic residues" evidence="3">
    <location>
        <begin position="774"/>
        <end position="819"/>
    </location>
</feature>
<feature type="region of interest" description="Disordered" evidence="3">
    <location>
        <begin position="1891"/>
        <end position="1990"/>
    </location>
</feature>
<feature type="compositionally biased region" description="Low complexity" evidence="3">
    <location>
        <begin position="879"/>
        <end position="893"/>
    </location>
</feature>
<proteinExistence type="predicted"/>
<dbReference type="GO" id="GO:0005856">
    <property type="term" value="C:cytoskeleton"/>
    <property type="evidence" value="ECO:0007669"/>
    <property type="project" value="TreeGrafter"/>
</dbReference>
<organism evidence="6 7">
    <name type="scientific">Magallana gigas</name>
    <name type="common">Pacific oyster</name>
    <name type="synonym">Crassostrea gigas</name>
    <dbReference type="NCBI Taxonomy" id="29159"/>
    <lineage>
        <taxon>Eukaryota</taxon>
        <taxon>Metazoa</taxon>
        <taxon>Spiralia</taxon>
        <taxon>Lophotrochozoa</taxon>
        <taxon>Mollusca</taxon>
        <taxon>Bivalvia</taxon>
        <taxon>Autobranchia</taxon>
        <taxon>Pteriomorphia</taxon>
        <taxon>Ostreida</taxon>
        <taxon>Ostreoidea</taxon>
        <taxon>Ostreidae</taxon>
        <taxon>Magallana</taxon>
    </lineage>
</organism>
<dbReference type="InterPro" id="IPR041387">
    <property type="entry name" value="FHOD1_GBD_N"/>
</dbReference>
<keyword evidence="2" id="KW-0175">Coiled coil</keyword>
<dbReference type="EnsemblMetazoa" id="G21059.1">
    <property type="protein sequence ID" value="G21059.1:cds"/>
    <property type="gene ID" value="G21059"/>
</dbReference>
<feature type="compositionally biased region" description="Basic residues" evidence="3">
    <location>
        <begin position="308"/>
        <end position="324"/>
    </location>
</feature>
<dbReference type="PANTHER" id="PTHR45920:SF4">
    <property type="entry name" value="FORMIN HOMOLOGY 2 DOMAIN CONTAINING, ISOFORM I"/>
    <property type="match status" value="1"/>
</dbReference>
<evidence type="ECO:0008006" key="8">
    <source>
        <dbReference type="Google" id="ProtNLM"/>
    </source>
</evidence>
<feature type="compositionally biased region" description="Pro residues" evidence="3">
    <location>
        <begin position="1926"/>
        <end position="1975"/>
    </location>
</feature>
<dbReference type="InterPro" id="IPR015425">
    <property type="entry name" value="FH2_Formin"/>
</dbReference>
<feature type="region of interest" description="Disordered" evidence="3">
    <location>
        <begin position="1456"/>
        <end position="1540"/>
    </location>
</feature>
<dbReference type="InterPro" id="IPR014768">
    <property type="entry name" value="GBD/FH3_dom"/>
</dbReference>
<feature type="compositionally biased region" description="Low complexity" evidence="3">
    <location>
        <begin position="193"/>
        <end position="203"/>
    </location>
</feature>
<feature type="compositionally biased region" description="Basic and acidic residues" evidence="3">
    <location>
        <begin position="418"/>
        <end position="431"/>
    </location>
</feature>
<dbReference type="Pfam" id="PF18382">
    <property type="entry name" value="Formin_GBD_N"/>
    <property type="match status" value="1"/>
</dbReference>
<feature type="compositionally biased region" description="Polar residues" evidence="3">
    <location>
        <begin position="22"/>
        <end position="46"/>
    </location>
</feature>
<dbReference type="InterPro" id="IPR011989">
    <property type="entry name" value="ARM-like"/>
</dbReference>
<feature type="compositionally biased region" description="Basic and acidic residues" evidence="3">
    <location>
        <begin position="1899"/>
        <end position="1909"/>
    </location>
</feature>
<dbReference type="FunFam" id="1.25.10.10:FF:000056">
    <property type="entry name" value="FH1/FH2 domain-containing protein 3 isoform X1"/>
    <property type="match status" value="1"/>
</dbReference>
<feature type="compositionally biased region" description="Polar residues" evidence="3">
    <location>
        <begin position="169"/>
        <end position="185"/>
    </location>
</feature>
<feature type="compositionally biased region" description="Basic and acidic residues" evidence="3">
    <location>
        <begin position="642"/>
        <end position="676"/>
    </location>
</feature>
<evidence type="ECO:0000313" key="7">
    <source>
        <dbReference type="Proteomes" id="UP000005408"/>
    </source>
</evidence>
<feature type="compositionally biased region" description="Basic and acidic residues" evidence="3">
    <location>
        <begin position="1607"/>
        <end position="1637"/>
    </location>
</feature>
<dbReference type="InterPro" id="IPR056771">
    <property type="entry name" value="FH3_FHOD1-3-like"/>
</dbReference>
<sequence>MSYRRYSRDLGSSPSFDRGYGSISSGRSHGSTYDNMGTSKGYSPTSKFGAGSSNYLSPSYGSSSKNYSSSNYQPSNRYSYGGSSPYSSSNKFSSYGGGSSGLYSPVKDRIQRFSTGENRSSRQDMYSPLSSNRAPSVGRDVSYGYDKHSARSASSDPYANRSGYLSDYGGSTRSFGSYDNSSLRSGRSYGGASRESSPVSNRSSRYEYSGSASPSYSTYTSEASPPVSRKYERQQARPSETEYDPYERRRSRDYGIPPPPRKEMISSESDTDDSAPEAEKDGVKGRYLISRGTSPIPEGGTRRETKQYKRGKSNSIAKTKRIRPLSRELRRDGRYRGRPSTNVVDCSTQTLEPPSPRRSRRGSMGSNAGSGGVDMREKAALAALAMMEDGGGGTGAGEAFYKYRDKFSNPMPPGYSDDGNKSKRYGYRDSEPAVADVPGEKSWRKAVYGDVETPKSSVADSEDEGPVRRRRRAPRTSTPKSPNEIDMEDTRSSRYRQKDIDRDPRPDYHRSSSRDSILDETPRRKRHSSRELLDDPVEPAIIVHSPVDPQPPVQRRRRHGSRELLDDPVDADAPLTPENLSLRDSIEKVQQWKQQLPLQDPFSGEVNPVPSGPVRKLEAGFPRSDSGEYFSAHDYPPSKSSKHSERDLSSRDVSPDRMRGRRSMREPSPTRDESPPSRRGRRGRLRSDRDDNVFANDSGQDYRIPNKSYRKSNLNRSLDLDDDADGDSNLRAARSDSRGLNPPAQGNRKSGSSSDAFSRDDSPNRRHSRQSSYESRRIRREGSREDALDDRKQRRDGHQSDRGQHSDSSHYGFNREDSPNRFQFVNRRQKSRHNSREDNLDDRKPYSRQGSHDDVLDDRGTAYNRPKSLGVSNESLAHMSNSSSIPSMNSVVPDDGNLRKTTSTSSVMSNETRATPSPRSPNNSGMQKGMKNDSGLPDLVSGSNEANSQQSSRKPPQQAKRTKSGFIGTNMDIDNLLNSDDEDSKLGKNVYKADGKNVRKSQNLMDAPVPDHPHPIQPKSSEEKLVDIEEPKTVQNLGAPPPGSTESPMSPQRTRGLPSAAAQQMANILKNNKGSVTINDILNLCFKPPQPKVIRVPGVTNPEDELHFRGFSSANQLLEYLGVDTQKVTKAQQNTKRTKIRDNEITVFWKEPTRPPTFTFHVNVPLVNQIGGVHRLLEAPHKLEDCALQIYRYHNGTQGDYGTYLDLESTIDEQQEELEGFQDQRKNALILRTQLTVRVHAVIEKLLNSHGRELRRALFSLKQIFQDDKDLVHEFVNNDGLDCLIKVGSEADQNYQNYILRALGQVMLYVDGMNGVIHHTATIQWLYSLLASKFRLVVKTSLKLLLVFVEYTESNTEILVAAVKAVDSKRGVKPWSNIMGILDEKEGGDTELLTYAMTLVNKVLNAIPDQDTFYDVTDALEELGMERVTQRHMNRNGADLDLLSQFQIYEAALKAEDGEEDGDQTQVENLRRTPRIKAEGEMGRKSRRYSLGTGPNKLHKSKSVPDLHPAEEYKIRKEKQKERCQLVPEEHEQHDQLPDQQMRMKKFEELQQNLEEEDRPPDKPLSPPQSPMNGEMLGEHVTPESKCRQSSYPAFEVNTYAPRSRQQRRERQRSFLKEQEMERARQHVSDRYHDIDRASVASTSSTGSCDSNSHPVEIESKYSSLSSLSDVETNDHSRVHEKRRGQPKPLLQPQKPEDTISKESGYNSNDEASHGQQNNLETRNNDINDQLNQNQNGQSQESELPPQDMSSNSRWLMYMQKQKEKEHEEEVDEVPEPGVLKRHPSLRGDTSLTQRKETLEQGLKGTSLMPPKVVEGFEEKDNKLKDHIDKFSSGPGVIESKEKQAPVGDKSGLISRAKEGLQQQITVKKPEPVQPVEVKKTESDVQWDKLLQKLHRPLKIKDLDFTDLKDSEDEDVFAPPKFDPSLGPPPPPGIPGMIPPPPPPPPFGGPPPPPPPPFGGPPPPPPPPFGGPPKPDTSKVNLPPPPGANLKKVKKTIKLHWKTVQPEAPHPSTKGETIWKDVINVKVDPDKLEHLFETRSSEINKKRQETTGKKEITVLDAKRSNAINIGLTVLPPPRTIKAAILKMDNAIMNREGIEKILTGMIPTAEEKTNILEAQMANPDIPLGTAEQFLLTLSSISELHARLSLWLFKLDYETIESEISEPLCDLKKGVDELKKNKTFKCILSVILTIGNFLNGAQARGFSIEYLAKIPEVKDTVHKHSLLHHLCAIIIEQFPDTTDLYSEIGALARCSRVDWEELEHKLGKLERDCKSSWDHLRAIAKHEGGSTSNLKSKLSEFLADAAQRIMILEIVFKRVINRYHKLLLYMGIPLHFAKDMKVNSFCKIVSEFALEYRTTREKVMQQLAKKANQRERKKTRGKMIVDTANFSRSRSKDDGNMSEDQANLHKLLSNGYTSCDERGLKGRGRRSVGPLESKFSSSRGCVTTDSEMYDTGDDEILEACVRTATAAPTRAPRERKRASKHRKSSVPVIDPRLLDMY</sequence>
<feature type="compositionally biased region" description="Basic residues" evidence="3">
    <location>
        <begin position="2475"/>
        <end position="2486"/>
    </location>
</feature>
<dbReference type="Pfam" id="PF02181">
    <property type="entry name" value="FH2"/>
    <property type="match status" value="1"/>
</dbReference>
<feature type="region of interest" description="Disordered" evidence="3">
    <location>
        <begin position="1"/>
        <end position="374"/>
    </location>
</feature>
<dbReference type="PROSITE" id="PS51444">
    <property type="entry name" value="FH2"/>
    <property type="match status" value="1"/>
</dbReference>
<dbReference type="InterPro" id="IPR016024">
    <property type="entry name" value="ARM-type_fold"/>
</dbReference>
<dbReference type="Proteomes" id="UP000005408">
    <property type="component" value="Unassembled WGS sequence"/>
</dbReference>
<feature type="compositionally biased region" description="Polar residues" evidence="3">
    <location>
        <begin position="899"/>
        <end position="926"/>
    </location>
</feature>
<feature type="compositionally biased region" description="Basic and acidic residues" evidence="3">
    <location>
        <begin position="1503"/>
        <end position="1537"/>
    </location>
</feature>
<feature type="coiled-coil region" evidence="2">
    <location>
        <begin position="1204"/>
        <end position="1231"/>
    </location>
</feature>
<feature type="compositionally biased region" description="Low complexity" evidence="3">
    <location>
        <begin position="1639"/>
        <end position="1653"/>
    </location>
</feature>
<dbReference type="Gene3D" id="1.25.10.10">
    <property type="entry name" value="Leucine-rich Repeat Variant"/>
    <property type="match status" value="1"/>
</dbReference>
<feature type="compositionally biased region" description="Low complexity" evidence="3">
    <location>
        <begin position="52"/>
        <end position="94"/>
    </location>
</feature>
<feature type="compositionally biased region" description="Polar residues" evidence="3">
    <location>
        <begin position="210"/>
        <end position="223"/>
    </location>
</feature>
<feature type="compositionally biased region" description="Basic and acidic residues" evidence="3">
    <location>
        <begin position="488"/>
        <end position="522"/>
    </location>
</feature>
<feature type="compositionally biased region" description="Low complexity" evidence="3">
    <location>
        <begin position="1725"/>
        <end position="1744"/>
    </location>
</feature>
<dbReference type="GO" id="GO:0005737">
    <property type="term" value="C:cytoplasm"/>
    <property type="evidence" value="ECO:0007669"/>
    <property type="project" value="TreeGrafter"/>
</dbReference>
<evidence type="ECO:0000259" key="5">
    <source>
        <dbReference type="PROSITE" id="PS51444"/>
    </source>
</evidence>
<feature type="region of interest" description="Disordered" evidence="3">
    <location>
        <begin position="404"/>
        <end position="1058"/>
    </location>
</feature>
<evidence type="ECO:0000313" key="6">
    <source>
        <dbReference type="EnsemblMetazoa" id="G21059.1:cds"/>
    </source>
</evidence>
<feature type="compositionally biased region" description="Polar residues" evidence="3">
    <location>
        <begin position="1702"/>
        <end position="1722"/>
    </location>
</feature>
<dbReference type="GO" id="GO:0051015">
    <property type="term" value="F:actin filament binding"/>
    <property type="evidence" value="ECO:0007669"/>
    <property type="project" value="TreeGrafter"/>
</dbReference>
<feature type="compositionally biased region" description="Polar residues" evidence="3">
    <location>
        <begin position="339"/>
        <end position="352"/>
    </location>
</feature>
<dbReference type="PANTHER" id="PTHR45920">
    <property type="entry name" value="FORMIN HOMOLOGY 2 DOMAIN CONTAINING, ISOFORM I"/>
    <property type="match status" value="1"/>
</dbReference>